<dbReference type="InterPro" id="IPR033640">
    <property type="entry name" value="FAR_C"/>
</dbReference>
<comment type="function">
    <text evidence="4">Catalyzes the reduction of fatty acyl-CoA to fatty alcohols.</text>
</comment>
<evidence type="ECO:0000313" key="6">
    <source>
        <dbReference type="EMBL" id="KAG5478302.1"/>
    </source>
</evidence>
<sequence length="579" mass="64876">MSLDIRAGFSNRTVFITGGTGFVGKVLLYRILKDIPDVTCIYLLMRGKRSRRLKKYLNLQERLELEVLGSPCFEPLRQQVGDAKWRELCQKVKAVQGDITLDHVGLSAKDREMLAKETNFIVHLAATVNFSERLDLALNMNTLGGLRVLALAKTCRHLEAMVHVSTCYVNYRRKGRQVVNEERLYPLGFDPEEMCKRVLAMNPNEVEVQSAVLLKEHSFPNTYTFTKSIGEQLIYKHKESVPIVVVRPSIVGCSYRDPFPGWVDALTAAGGLLLTISLGVVHEVLCDKDLIADVIPVDYVVNIILKALFKTQQHYKTRRLHAASKKSGDVVTPVQRVSGAVCGSATPVFADAKAGAAGSKVGTDSAMATEASIFAVGKSPEVDDLARSATTEADQGLPFIYQAATSASENRATWGRMHTSLADYMRGKRHPKGLSQMDLTLTTNQPYYRVRYYLLRYMPYVALLSMVKLPPPIGSPQKLELVKKLGRAVRRADLLTWEFLDFTLNEWIYAFVNASLLDDGLDEYSRKTFRFDPYSINWYTYTQVYAYGIFKHIIGETGDFKMPKVPLSATEVLERASSL</sequence>
<dbReference type="PANTHER" id="PTHR11011">
    <property type="entry name" value="MALE STERILITY PROTEIN 2-RELATED"/>
    <property type="match status" value="1"/>
</dbReference>
<gene>
    <name evidence="6" type="ORF">CUR178_05017</name>
</gene>
<evidence type="ECO:0000259" key="5">
    <source>
        <dbReference type="Pfam" id="PF07993"/>
    </source>
</evidence>
<accession>A0A836GAE1</accession>
<comment type="caution">
    <text evidence="6">The sequence shown here is derived from an EMBL/GenBank/DDBJ whole genome shotgun (WGS) entry which is preliminary data.</text>
</comment>
<dbReference type="RefSeq" id="XP_067692767.1">
    <property type="nucleotide sequence ID" value="XM_067836712.1"/>
</dbReference>
<dbReference type="FunFam" id="3.40.50.720:FF:000458">
    <property type="entry name" value="Fatty acyl-CoA reductase"/>
    <property type="match status" value="1"/>
</dbReference>
<comment type="similarity">
    <text evidence="1 4">Belongs to the fatty acyl-CoA reductase family.</text>
</comment>
<dbReference type="PANTHER" id="PTHR11011:SF45">
    <property type="entry name" value="FATTY ACYL-COA REDUCTASE CG8306-RELATED"/>
    <property type="match status" value="1"/>
</dbReference>
<dbReference type="GeneID" id="94172222"/>
<organism evidence="6 7">
    <name type="scientific">Leishmania enriettii</name>
    <dbReference type="NCBI Taxonomy" id="5663"/>
    <lineage>
        <taxon>Eukaryota</taxon>
        <taxon>Discoba</taxon>
        <taxon>Euglenozoa</taxon>
        <taxon>Kinetoplastea</taxon>
        <taxon>Metakinetoplastina</taxon>
        <taxon>Trypanosomatida</taxon>
        <taxon>Trypanosomatidae</taxon>
        <taxon>Leishmaniinae</taxon>
        <taxon>Leishmania</taxon>
    </lineage>
</organism>
<dbReference type="Gene3D" id="3.40.50.720">
    <property type="entry name" value="NAD(P)-binding Rossmann-like Domain"/>
    <property type="match status" value="1"/>
</dbReference>
<dbReference type="AlphaFoldDB" id="A0A836GAE1"/>
<dbReference type="Pfam" id="PF07993">
    <property type="entry name" value="NAD_binding_4"/>
    <property type="match status" value="1"/>
</dbReference>
<evidence type="ECO:0000256" key="4">
    <source>
        <dbReference type="RuleBase" id="RU363097"/>
    </source>
</evidence>
<evidence type="ECO:0000256" key="2">
    <source>
        <dbReference type="ARBA" id="ARBA00022516"/>
    </source>
</evidence>
<dbReference type="InterPro" id="IPR013120">
    <property type="entry name" value="FAR_NAD-bd"/>
</dbReference>
<dbReference type="GO" id="GO:0080019">
    <property type="term" value="F:alcohol-forming very long-chain fatty acyl-CoA reductase activity"/>
    <property type="evidence" value="ECO:0007669"/>
    <property type="project" value="InterPro"/>
</dbReference>
<name>A0A836GAE1_LEIEN</name>
<protein>
    <recommendedName>
        <fullName evidence="4">Fatty acyl-CoA reductase</fullName>
        <ecNumber evidence="4">1.2.1.84</ecNumber>
    </recommendedName>
</protein>
<keyword evidence="4" id="KW-0521">NADP</keyword>
<keyword evidence="7" id="KW-1185">Reference proteome</keyword>
<dbReference type="Proteomes" id="UP000674179">
    <property type="component" value="Chromosome 24"/>
</dbReference>
<dbReference type="SUPFAM" id="SSF51735">
    <property type="entry name" value="NAD(P)-binding Rossmann-fold domains"/>
    <property type="match status" value="1"/>
</dbReference>
<evidence type="ECO:0000313" key="7">
    <source>
        <dbReference type="Proteomes" id="UP000674179"/>
    </source>
</evidence>
<evidence type="ECO:0000256" key="1">
    <source>
        <dbReference type="ARBA" id="ARBA00005928"/>
    </source>
</evidence>
<dbReference type="OrthoDB" id="429813at2759"/>
<keyword evidence="2 4" id="KW-0444">Lipid biosynthesis</keyword>
<evidence type="ECO:0000256" key="3">
    <source>
        <dbReference type="ARBA" id="ARBA00023098"/>
    </source>
</evidence>
<comment type="catalytic activity">
    <reaction evidence="4">
        <text>a long-chain fatty acyl-CoA + 2 NADPH + 2 H(+) = a long-chain primary fatty alcohol + 2 NADP(+) + CoA</text>
        <dbReference type="Rhea" id="RHEA:52716"/>
        <dbReference type="ChEBI" id="CHEBI:15378"/>
        <dbReference type="ChEBI" id="CHEBI:57287"/>
        <dbReference type="ChEBI" id="CHEBI:57783"/>
        <dbReference type="ChEBI" id="CHEBI:58349"/>
        <dbReference type="ChEBI" id="CHEBI:77396"/>
        <dbReference type="ChEBI" id="CHEBI:83139"/>
        <dbReference type="EC" id="1.2.1.84"/>
    </reaction>
</comment>
<dbReference type="CDD" id="cd05236">
    <property type="entry name" value="FAR-N_SDR_e"/>
    <property type="match status" value="1"/>
</dbReference>
<dbReference type="GO" id="GO:0035336">
    <property type="term" value="P:long-chain fatty-acyl-CoA metabolic process"/>
    <property type="evidence" value="ECO:0007669"/>
    <property type="project" value="TreeGrafter"/>
</dbReference>
<proteinExistence type="inferred from homology"/>
<keyword evidence="4" id="KW-0560">Oxidoreductase</keyword>
<keyword evidence="3 4" id="KW-0443">Lipid metabolism</keyword>
<dbReference type="InterPro" id="IPR036291">
    <property type="entry name" value="NAD(P)-bd_dom_sf"/>
</dbReference>
<reference evidence="6 7" key="1">
    <citation type="submission" date="2021-02" db="EMBL/GenBank/DDBJ databases">
        <title>Leishmania (Mundinia) enrietti genome sequencing and assembly.</title>
        <authorList>
            <person name="Almutairi H."/>
            <person name="Gatherer D."/>
        </authorList>
    </citation>
    <scope>NUCLEOTIDE SEQUENCE [LARGE SCALE GENOMIC DNA]</scope>
    <source>
        <strain evidence="6">CUR178</strain>
    </source>
</reference>
<dbReference type="GO" id="GO:0102965">
    <property type="term" value="F:alcohol-forming long-chain fatty acyl-CoA reductase activity"/>
    <property type="evidence" value="ECO:0007669"/>
    <property type="project" value="UniProtKB-EC"/>
</dbReference>
<dbReference type="EMBL" id="JAFHKP010000024">
    <property type="protein sequence ID" value="KAG5478302.1"/>
    <property type="molecule type" value="Genomic_DNA"/>
</dbReference>
<dbReference type="InterPro" id="IPR026055">
    <property type="entry name" value="FAR"/>
</dbReference>
<dbReference type="EC" id="1.2.1.84" evidence="4"/>
<feature type="domain" description="Thioester reductase (TE)" evidence="5">
    <location>
        <begin position="16"/>
        <end position="304"/>
    </location>
</feature>
<dbReference type="CDD" id="cd09071">
    <property type="entry name" value="FAR_C"/>
    <property type="match status" value="1"/>
</dbReference>
<dbReference type="KEGG" id="lenr:94172222"/>